<gene>
    <name evidence="11" type="ORF">IAR55_003436</name>
</gene>
<evidence type="ECO:0000256" key="1">
    <source>
        <dbReference type="ARBA" id="ARBA00002883"/>
    </source>
</evidence>
<comment type="similarity">
    <text evidence="3 7">Belongs to the UTP25 family.</text>
</comment>
<evidence type="ECO:0000313" key="11">
    <source>
        <dbReference type="EMBL" id="KAK8854697.1"/>
    </source>
</evidence>
<evidence type="ECO:0000256" key="5">
    <source>
        <dbReference type="ARBA" id="ARBA00023242"/>
    </source>
</evidence>
<dbReference type="GO" id="GO:0032040">
    <property type="term" value="C:small-subunit processome"/>
    <property type="evidence" value="ECO:0007669"/>
    <property type="project" value="TreeGrafter"/>
</dbReference>
<keyword evidence="12" id="KW-1185">Reference proteome</keyword>
<dbReference type="Proteomes" id="UP001388673">
    <property type="component" value="Unassembled WGS sequence"/>
</dbReference>
<evidence type="ECO:0000256" key="3">
    <source>
        <dbReference type="ARBA" id="ARBA00009223"/>
    </source>
</evidence>
<dbReference type="EMBL" id="JBCAWK010000006">
    <property type="protein sequence ID" value="KAK8854697.1"/>
    <property type="molecule type" value="Genomic_DNA"/>
</dbReference>
<comment type="subcellular location">
    <subcellularLocation>
        <location evidence="2 7">Nucleus</location>
        <location evidence="2 7">Nucleolus</location>
    </subcellularLocation>
</comment>
<reference evidence="11 12" key="1">
    <citation type="journal article" date="2024" name="bioRxiv">
        <title>Comparative genomics of Cryptococcus and Kwoniella reveals pathogenesis evolution and contrasting karyotype dynamics via intercentromeric recombination or chromosome fusion.</title>
        <authorList>
            <person name="Coelho M.A."/>
            <person name="David-Palma M."/>
            <person name="Shea T."/>
            <person name="Bowers K."/>
            <person name="McGinley-Smith S."/>
            <person name="Mohammad A.W."/>
            <person name="Gnirke A."/>
            <person name="Yurkov A.M."/>
            <person name="Nowrousian M."/>
            <person name="Sun S."/>
            <person name="Cuomo C.A."/>
            <person name="Heitman J."/>
        </authorList>
    </citation>
    <scope>NUCLEOTIDE SEQUENCE [LARGE SCALE GENOMIC DNA]</scope>
    <source>
        <strain evidence="11 12">CBS 13917</strain>
    </source>
</reference>
<dbReference type="InterPro" id="IPR053940">
    <property type="entry name" value="UTP25_NTPase-like"/>
</dbReference>
<feature type="region of interest" description="Disordered" evidence="8">
    <location>
        <begin position="14"/>
        <end position="121"/>
    </location>
</feature>
<evidence type="ECO:0000259" key="10">
    <source>
        <dbReference type="Pfam" id="PF22916"/>
    </source>
</evidence>
<comment type="caution">
    <text evidence="11">The sequence shown here is derived from an EMBL/GenBank/DDBJ whole genome shotgun (WGS) entry which is preliminary data.</text>
</comment>
<organism evidence="11 12">
    <name type="scientific">Kwoniella newhampshirensis</name>
    <dbReference type="NCBI Taxonomy" id="1651941"/>
    <lineage>
        <taxon>Eukaryota</taxon>
        <taxon>Fungi</taxon>
        <taxon>Dikarya</taxon>
        <taxon>Basidiomycota</taxon>
        <taxon>Agaricomycotina</taxon>
        <taxon>Tremellomycetes</taxon>
        <taxon>Tremellales</taxon>
        <taxon>Cryptococcaceae</taxon>
        <taxon>Kwoniella</taxon>
    </lineage>
</organism>
<dbReference type="GO" id="GO:0019843">
    <property type="term" value="F:rRNA binding"/>
    <property type="evidence" value="ECO:0007669"/>
    <property type="project" value="TreeGrafter"/>
</dbReference>
<proteinExistence type="inferred from homology"/>
<evidence type="ECO:0000256" key="2">
    <source>
        <dbReference type="ARBA" id="ARBA00004604"/>
    </source>
</evidence>
<feature type="compositionally biased region" description="Polar residues" evidence="8">
    <location>
        <begin position="108"/>
        <end position="121"/>
    </location>
</feature>
<comment type="subunit">
    <text evidence="7">Component of the ribosomal small subunit (SSU) processome composed of at least 40 protein subunits and snoRNA U3.</text>
</comment>
<keyword evidence="5 7" id="KW-0539">Nucleus</keyword>
<evidence type="ECO:0000256" key="7">
    <source>
        <dbReference type="RuleBase" id="RU365070"/>
    </source>
</evidence>
<keyword evidence="7" id="KW-0690">Ribosome biogenesis</keyword>
<feature type="domain" description="UTP25 NTP hydrolase-like" evidence="10">
    <location>
        <begin position="259"/>
        <end position="523"/>
    </location>
</feature>
<protein>
    <recommendedName>
        <fullName evidence="4 7">U3 small nucleolar RNA-associated protein 25</fullName>
        <shortName evidence="7">U3 snoRNA-associated protein 25</shortName>
    </recommendedName>
</protein>
<dbReference type="RefSeq" id="XP_066802935.1">
    <property type="nucleotide sequence ID" value="XM_066946543.1"/>
</dbReference>
<keyword evidence="6 7" id="KW-0687">Ribonucleoprotein</keyword>
<dbReference type="InterPro" id="IPR053939">
    <property type="entry name" value="UTP25_C"/>
</dbReference>
<dbReference type="GO" id="GO:0034511">
    <property type="term" value="F:U3 snoRNA binding"/>
    <property type="evidence" value="ECO:0007669"/>
    <property type="project" value="InterPro"/>
</dbReference>
<evidence type="ECO:0000259" key="9">
    <source>
        <dbReference type="Pfam" id="PF06862"/>
    </source>
</evidence>
<dbReference type="GO" id="GO:0000462">
    <property type="term" value="P:maturation of SSU-rRNA from tricistronic rRNA transcript (SSU-rRNA, 5.8S rRNA, LSU-rRNA)"/>
    <property type="evidence" value="ECO:0007669"/>
    <property type="project" value="TreeGrafter"/>
</dbReference>
<dbReference type="AlphaFoldDB" id="A0AAW0YZ99"/>
<feature type="compositionally biased region" description="Basic and acidic residues" evidence="8">
    <location>
        <begin position="93"/>
        <end position="106"/>
    </location>
</feature>
<evidence type="ECO:0000256" key="6">
    <source>
        <dbReference type="ARBA" id="ARBA00023274"/>
    </source>
</evidence>
<comment type="function">
    <text evidence="1 7">DEAD-box RNA helicase-like protein required for pre-18S rRNA processing, specifically at sites A0, A1, and A2.</text>
</comment>
<feature type="domain" description="UTP25 C-terminal" evidence="9">
    <location>
        <begin position="534"/>
        <end position="736"/>
    </location>
</feature>
<dbReference type="InterPro" id="IPR010678">
    <property type="entry name" value="UTP25"/>
</dbReference>
<feature type="compositionally biased region" description="Polar residues" evidence="8">
    <location>
        <begin position="34"/>
        <end position="44"/>
    </location>
</feature>
<sequence length="737" mass="82133">MSTKTEIKLLTLLNVSAVKRPRELDVPGGHRGSPSVTRASSTNQDESEEDGRHPQSIDGQQQTKKRRKSVVFGGEMGPSGSAFGSSKKQKGHQKQEKGKGRVEEVNGTKINGHTNGESTGYTELDDLVLEDGESDGEGEASTSANADLFNVHFGISPPILSSESVTAAENNQWKAERKTLKGFGRAVELSPGLAGTTSASIVEEMKTRMTPALMSSLRSSSSTSPLVSTSLAHLGTYKDLYLHSLDGEADGSETQLLGEQKEAMRSAATVHALNHVLKTRRRIIRNNEKLAHAAAVENPTSIPEPPRDQSFTRPKVLLLLPLRSIAIHYLKTHLFPLAPPGTQIENQRPFLSSFSLPEGETDPLAAPSASENFPVDHLVNFRGNSDDNFRIGIKITRKAWRVVMMPANEQKLLECDILIASPLGFKMAAEREDSTDLLSSIELCVVDGVDVMQMQNWEHVQFIFSNMNKIPKSPHGCDFSRVKPWYLESQAQYLRQTILLSRYDTPEGRALFHRQCHNLQGKVRLEKADLGGVLDRVKPGMRQVFERIDMEGPKGMGGDAAVEEVDGRLEWFTKKTIPALLRSAVSRQNTLIVVPSYFDFVRVTNHLRKTDLVTYAAISEYSSNAEISRARTLFFKGKKAFLVVTERFHFYRRYKIRGAKTIVFYSLPDHAQFYSEFMQTPFLPGKNAEGAEVEVDEGEVSGRTLFSRFDTLRLERVVGTENTRKFLKSEEGRFEFI</sequence>
<dbReference type="PANTHER" id="PTHR12933">
    <property type="entry name" value="ORF PROTEIN-RELATED"/>
    <property type="match status" value="1"/>
</dbReference>
<dbReference type="KEGG" id="kne:92180694"/>
<keyword evidence="7" id="KW-0698">rRNA processing</keyword>
<evidence type="ECO:0000313" key="12">
    <source>
        <dbReference type="Proteomes" id="UP001388673"/>
    </source>
</evidence>
<dbReference type="Pfam" id="PF22916">
    <property type="entry name" value="UTP25_NTPase-like"/>
    <property type="match status" value="1"/>
</dbReference>
<dbReference type="PANTHER" id="PTHR12933:SF0">
    <property type="entry name" value="U3 SMALL NUCLEOLAR RNA-ASSOCIATED PROTEIN 25 HOMOLOG"/>
    <property type="match status" value="1"/>
</dbReference>
<dbReference type="Pfam" id="PF06862">
    <property type="entry name" value="Utp25_C"/>
    <property type="match status" value="1"/>
</dbReference>
<evidence type="ECO:0000256" key="8">
    <source>
        <dbReference type="SAM" id="MobiDB-lite"/>
    </source>
</evidence>
<evidence type="ECO:0000256" key="4">
    <source>
        <dbReference type="ARBA" id="ARBA00015422"/>
    </source>
</evidence>
<dbReference type="GeneID" id="92180694"/>
<name>A0AAW0YZ99_9TREE</name>
<accession>A0AAW0YZ99</accession>